<dbReference type="Proteomes" id="UP001163850">
    <property type="component" value="Unassembled WGS sequence"/>
</dbReference>
<comment type="caution">
    <text evidence="1">The sequence shown here is derived from an EMBL/GenBank/DDBJ whole genome shotgun (WGS) entry which is preliminary data.</text>
</comment>
<organism evidence="1 2">
    <name type="scientific">Lentinula detonsa</name>
    <dbReference type="NCBI Taxonomy" id="2804962"/>
    <lineage>
        <taxon>Eukaryota</taxon>
        <taxon>Fungi</taxon>
        <taxon>Dikarya</taxon>
        <taxon>Basidiomycota</taxon>
        <taxon>Agaricomycotina</taxon>
        <taxon>Agaricomycetes</taxon>
        <taxon>Agaricomycetidae</taxon>
        <taxon>Agaricales</taxon>
        <taxon>Marasmiineae</taxon>
        <taxon>Omphalotaceae</taxon>
        <taxon>Lentinula</taxon>
    </lineage>
</organism>
<protein>
    <submittedName>
        <fullName evidence="1">Uncharacterized protein</fullName>
    </submittedName>
</protein>
<reference evidence="1" key="1">
    <citation type="submission" date="2022-08" db="EMBL/GenBank/DDBJ databases">
        <authorList>
            <consortium name="DOE Joint Genome Institute"/>
            <person name="Min B."/>
            <person name="Riley R."/>
            <person name="Sierra-Patev S."/>
            <person name="Naranjo-Ortiz M."/>
            <person name="Looney B."/>
            <person name="Konkel Z."/>
            <person name="Slot J.C."/>
            <person name="Sakamoto Y."/>
            <person name="Steenwyk J.L."/>
            <person name="Rokas A."/>
            <person name="Carro J."/>
            <person name="Camarero S."/>
            <person name="Ferreira P."/>
            <person name="Molpeceres G."/>
            <person name="Ruiz-Duenas F.J."/>
            <person name="Serrano A."/>
            <person name="Henrissat B."/>
            <person name="Drula E."/>
            <person name="Hughes K.W."/>
            <person name="Mata J.L."/>
            <person name="Ishikawa N.K."/>
            <person name="Vargas-Isla R."/>
            <person name="Ushijima S."/>
            <person name="Smith C.A."/>
            <person name="Ahrendt S."/>
            <person name="Andreopoulos W."/>
            <person name="He G."/>
            <person name="Labutti K."/>
            <person name="Lipzen A."/>
            <person name="Ng V."/>
            <person name="Sandor L."/>
            <person name="Barry K."/>
            <person name="Martinez A.T."/>
            <person name="Xiao Y."/>
            <person name="Gibbons J.G."/>
            <person name="Terashima K."/>
            <person name="Hibbett D.S."/>
            <person name="Grigoriev I.V."/>
        </authorList>
    </citation>
    <scope>NUCLEOTIDE SEQUENCE</scope>
    <source>
        <strain evidence="1">TFB7829</strain>
    </source>
</reference>
<evidence type="ECO:0000313" key="1">
    <source>
        <dbReference type="EMBL" id="KAJ3980869.1"/>
    </source>
</evidence>
<accession>A0AA38PSD7</accession>
<evidence type="ECO:0000313" key="2">
    <source>
        <dbReference type="Proteomes" id="UP001163850"/>
    </source>
</evidence>
<dbReference type="AlphaFoldDB" id="A0AA38PSD7"/>
<dbReference type="Gene3D" id="3.60.130.30">
    <property type="match status" value="1"/>
</dbReference>
<proteinExistence type="predicted"/>
<gene>
    <name evidence="1" type="ORF">F5890DRAFT_1418777</name>
</gene>
<name>A0AA38PSD7_9AGAR</name>
<sequence>MALFERALRELGHEGTDLWHRRGHYFTKIFGISFGGGQRHPGNFLHSQKDEDAWIKFSTSEEVVNLARRIDNLLACYFPKIHTLYCNVLDDLCKENPALRRNWEGCCFGASSLNFTHAVTNKHRDFRNLLFGQCAVWSCGSFDYQKGGHLIVWDLNLVIEFPPGSVALLPSALLSHSNTAIGRHEQRHSMTFFSASGLFRWRHNNFMSDKDFCAGASHEERMKWDEHRERLWETGVELLTDM</sequence>
<dbReference type="EMBL" id="MU802152">
    <property type="protein sequence ID" value="KAJ3980869.1"/>
    <property type="molecule type" value="Genomic_DNA"/>
</dbReference>